<reference evidence="5 6" key="1">
    <citation type="submission" date="2019-01" db="EMBL/GenBank/DDBJ databases">
        <authorList>
            <person name="Chen W.-M."/>
        </authorList>
    </citation>
    <scope>NUCLEOTIDE SEQUENCE [LARGE SCALE GENOMIC DNA]</scope>
    <source>
        <strain evidence="5 6">ICH-3</strain>
    </source>
</reference>
<keyword evidence="6" id="KW-1185">Reference proteome</keyword>
<sequence>MTMRPALTALTAALALTLLAGPAMAQWKWKDANGRITVSDLPPPRDVPPQNILQRPDPAAARAAAASPAASAASAPAVVPRVDRELQARKDAAAQEQAAKEKAEAAKLAEQRAENCRNARAHLAALDSGQRIARYNDKGEREILDDRQRAAETRRAREVIASDCR</sequence>
<dbReference type="RefSeq" id="WP_128196537.1">
    <property type="nucleotide sequence ID" value="NZ_SACT01000001.1"/>
</dbReference>
<evidence type="ECO:0000313" key="6">
    <source>
        <dbReference type="Proteomes" id="UP000288178"/>
    </source>
</evidence>
<feature type="signal peptide" evidence="3">
    <location>
        <begin position="1"/>
        <end position="25"/>
    </location>
</feature>
<keyword evidence="1" id="KW-0175">Coiled coil</keyword>
<dbReference type="Proteomes" id="UP000288178">
    <property type="component" value="Unassembled WGS sequence"/>
</dbReference>
<protein>
    <submittedName>
        <fullName evidence="5">DUF4124 domain-containing protein</fullName>
    </submittedName>
</protein>
<keyword evidence="3" id="KW-0732">Signal</keyword>
<name>A0A3S2TQF0_9BURK</name>
<accession>A0A3S2TQF0</accession>
<evidence type="ECO:0000313" key="5">
    <source>
        <dbReference type="EMBL" id="RVT54381.1"/>
    </source>
</evidence>
<feature type="chain" id="PRO_5018655957" evidence="3">
    <location>
        <begin position="26"/>
        <end position="165"/>
    </location>
</feature>
<evidence type="ECO:0000259" key="4">
    <source>
        <dbReference type="Pfam" id="PF13511"/>
    </source>
</evidence>
<dbReference type="OrthoDB" id="9181422at2"/>
<organism evidence="5 6">
    <name type="scientific">Rubrivivax albus</name>
    <dbReference type="NCBI Taxonomy" id="2499835"/>
    <lineage>
        <taxon>Bacteria</taxon>
        <taxon>Pseudomonadati</taxon>
        <taxon>Pseudomonadota</taxon>
        <taxon>Betaproteobacteria</taxon>
        <taxon>Burkholderiales</taxon>
        <taxon>Sphaerotilaceae</taxon>
        <taxon>Rubrivivax</taxon>
    </lineage>
</organism>
<feature type="region of interest" description="Disordered" evidence="2">
    <location>
        <begin position="38"/>
        <end position="78"/>
    </location>
</feature>
<evidence type="ECO:0000256" key="3">
    <source>
        <dbReference type="SAM" id="SignalP"/>
    </source>
</evidence>
<proteinExistence type="predicted"/>
<evidence type="ECO:0000256" key="1">
    <source>
        <dbReference type="SAM" id="Coils"/>
    </source>
</evidence>
<dbReference type="AlphaFoldDB" id="A0A3S2TQF0"/>
<feature type="compositionally biased region" description="Low complexity" evidence="2">
    <location>
        <begin position="55"/>
        <end position="78"/>
    </location>
</feature>
<dbReference type="Pfam" id="PF13511">
    <property type="entry name" value="DUF4124"/>
    <property type="match status" value="1"/>
</dbReference>
<comment type="caution">
    <text evidence="5">The sequence shown here is derived from an EMBL/GenBank/DDBJ whole genome shotgun (WGS) entry which is preliminary data.</text>
</comment>
<feature type="domain" description="DUF4124" evidence="4">
    <location>
        <begin position="15"/>
        <end position="67"/>
    </location>
</feature>
<dbReference type="EMBL" id="SACT01000001">
    <property type="protein sequence ID" value="RVT54381.1"/>
    <property type="molecule type" value="Genomic_DNA"/>
</dbReference>
<feature type="coiled-coil region" evidence="1">
    <location>
        <begin position="91"/>
        <end position="119"/>
    </location>
</feature>
<dbReference type="InterPro" id="IPR025392">
    <property type="entry name" value="DUF4124"/>
</dbReference>
<gene>
    <name evidence="5" type="ORF">ENE75_05920</name>
</gene>
<evidence type="ECO:0000256" key="2">
    <source>
        <dbReference type="SAM" id="MobiDB-lite"/>
    </source>
</evidence>